<accession>A0A2M8M630</accession>
<organism evidence="1 2">
    <name type="scientific">Streptomyces carminius</name>
    <dbReference type="NCBI Taxonomy" id="2665496"/>
    <lineage>
        <taxon>Bacteria</taxon>
        <taxon>Bacillati</taxon>
        <taxon>Actinomycetota</taxon>
        <taxon>Actinomycetes</taxon>
        <taxon>Kitasatosporales</taxon>
        <taxon>Streptomycetaceae</taxon>
        <taxon>Streptomyces</taxon>
    </lineage>
</organism>
<dbReference type="AlphaFoldDB" id="A0A2M8M630"/>
<dbReference type="EMBL" id="PGGW01000011">
    <property type="protein sequence ID" value="PJE99662.1"/>
    <property type="molecule type" value="Genomic_DNA"/>
</dbReference>
<evidence type="ECO:0008006" key="3">
    <source>
        <dbReference type="Google" id="ProtNLM"/>
    </source>
</evidence>
<evidence type="ECO:0000313" key="2">
    <source>
        <dbReference type="Proteomes" id="UP000230407"/>
    </source>
</evidence>
<proteinExistence type="predicted"/>
<dbReference type="Pfam" id="PF13563">
    <property type="entry name" value="2_5_RNA_ligase2"/>
    <property type="match status" value="1"/>
</dbReference>
<dbReference type="SUPFAM" id="SSF55144">
    <property type="entry name" value="LigT-like"/>
    <property type="match status" value="1"/>
</dbReference>
<gene>
    <name evidence="1" type="ORF">CUT44_03960</name>
</gene>
<dbReference type="RefSeq" id="WP_100200703.1">
    <property type="nucleotide sequence ID" value="NZ_PGGW01000011.1"/>
</dbReference>
<comment type="caution">
    <text evidence="1">The sequence shown here is derived from an EMBL/GenBank/DDBJ whole genome shotgun (WGS) entry which is preliminary data.</text>
</comment>
<keyword evidence="2" id="KW-1185">Reference proteome</keyword>
<dbReference type="InterPro" id="IPR009097">
    <property type="entry name" value="Cyclic_Pdiesterase"/>
</dbReference>
<dbReference type="Proteomes" id="UP000230407">
    <property type="component" value="Unassembled WGS sequence"/>
</dbReference>
<name>A0A2M8M630_9ACTN</name>
<dbReference type="Gene3D" id="3.90.1140.10">
    <property type="entry name" value="Cyclic phosphodiesterase"/>
    <property type="match status" value="1"/>
</dbReference>
<evidence type="ECO:0000313" key="1">
    <source>
        <dbReference type="EMBL" id="PJE99662.1"/>
    </source>
</evidence>
<sequence>MGFADLPPGQHAKEMRDHWWWRPGWQVGQRALTWHLTFEGQTAFHRLVEGYQRVLARFPGLEPVPVSWLHLTMQGIGFTSGVAPADVARIETAVRERLAVLSVPTPTFGQVVVADEAVVLPPDEEGEKAIRAVRAAIRSGIGSVWGVDGVPENSSHYRPHVSIAYSNRTQDAAPVVEAITVAGEQSVRLDVPTASLIELHRDRRVYEWEVVAEVPIGHA</sequence>
<reference evidence="1 2" key="1">
    <citation type="submission" date="2017-11" db="EMBL/GenBank/DDBJ databases">
        <title>Streptomyces carmine sp. nov., a novel actinomycete isolated from Sophora alopecuroides in Xinjiang, China.</title>
        <authorList>
            <person name="Wang Y."/>
            <person name="Luo X."/>
            <person name="Wan C."/>
            <person name="Zhang L."/>
        </authorList>
    </citation>
    <scope>NUCLEOTIDE SEQUENCE [LARGE SCALE GENOMIC DNA]</scope>
    <source>
        <strain evidence="1 2">TRM SA0054</strain>
    </source>
</reference>
<protein>
    <recommendedName>
        <fullName evidence="3">2'-5' RNA ligase family protein</fullName>
    </recommendedName>
</protein>